<dbReference type="PANTHER" id="PTHR10815:SF5">
    <property type="entry name" value="METHYLATED-DNA--PROTEIN-CYSTEINE METHYLTRANSFERASE"/>
    <property type="match status" value="1"/>
</dbReference>
<dbReference type="InterPro" id="IPR023546">
    <property type="entry name" value="MGMT"/>
</dbReference>
<comment type="subcellular location">
    <subcellularLocation>
        <location evidence="8">Cytoplasm</location>
    </subcellularLocation>
</comment>
<feature type="domain" description="Methylguanine DNA methyltransferase ribonuclease-like" evidence="11">
    <location>
        <begin position="54"/>
        <end position="129"/>
    </location>
</feature>
<dbReference type="HAMAP" id="MF_00772">
    <property type="entry name" value="OGT"/>
    <property type="match status" value="1"/>
</dbReference>
<name>A0ABV8HJN9_9ACTN</name>
<organism evidence="12 13">
    <name type="scientific">Streptomyces polygonati</name>
    <dbReference type="NCBI Taxonomy" id="1617087"/>
    <lineage>
        <taxon>Bacteria</taxon>
        <taxon>Bacillati</taxon>
        <taxon>Actinomycetota</taxon>
        <taxon>Actinomycetes</taxon>
        <taxon>Kitasatosporales</taxon>
        <taxon>Streptomycetaceae</taxon>
        <taxon>Streptomyces</taxon>
    </lineage>
</organism>
<accession>A0ABV8HJN9</accession>
<dbReference type="SUPFAM" id="SSF46767">
    <property type="entry name" value="Methylated DNA-protein cysteine methyltransferase, C-terminal domain"/>
    <property type="match status" value="1"/>
</dbReference>
<dbReference type="Pfam" id="PF02870">
    <property type="entry name" value="Methyltransf_1N"/>
    <property type="match status" value="1"/>
</dbReference>
<comment type="similarity">
    <text evidence="8">Belongs to the MGMT family.</text>
</comment>
<dbReference type="InterPro" id="IPR036631">
    <property type="entry name" value="MGMT_N_sf"/>
</dbReference>
<comment type="catalytic activity">
    <reaction evidence="1 8">
        <text>a 4-O-methyl-thymidine in DNA + L-cysteinyl-[protein] = a thymidine in DNA + S-methyl-L-cysteinyl-[protein]</text>
        <dbReference type="Rhea" id="RHEA:53428"/>
        <dbReference type="Rhea" id="RHEA-COMP:10131"/>
        <dbReference type="Rhea" id="RHEA-COMP:10132"/>
        <dbReference type="Rhea" id="RHEA-COMP:13555"/>
        <dbReference type="Rhea" id="RHEA-COMP:13556"/>
        <dbReference type="ChEBI" id="CHEBI:29950"/>
        <dbReference type="ChEBI" id="CHEBI:82612"/>
        <dbReference type="ChEBI" id="CHEBI:137386"/>
        <dbReference type="ChEBI" id="CHEBI:137387"/>
        <dbReference type="EC" id="2.1.1.63"/>
    </reaction>
</comment>
<dbReference type="GO" id="GO:0003908">
    <property type="term" value="F:methylated-DNA-[protein]-cysteine S-methyltransferase activity"/>
    <property type="evidence" value="ECO:0007669"/>
    <property type="project" value="UniProtKB-EC"/>
</dbReference>
<dbReference type="InterPro" id="IPR001497">
    <property type="entry name" value="MethylDNA_cys_MeTrfase_AS"/>
</dbReference>
<dbReference type="CDD" id="cd06445">
    <property type="entry name" value="ATase"/>
    <property type="match status" value="1"/>
</dbReference>
<evidence type="ECO:0000259" key="10">
    <source>
        <dbReference type="Pfam" id="PF01035"/>
    </source>
</evidence>
<dbReference type="RefSeq" id="WP_386429062.1">
    <property type="nucleotide sequence ID" value="NZ_JBHSBB010000009.1"/>
</dbReference>
<evidence type="ECO:0000256" key="7">
    <source>
        <dbReference type="ARBA" id="ARBA00049348"/>
    </source>
</evidence>
<keyword evidence="5 8" id="KW-0227">DNA damage</keyword>
<dbReference type="Gene3D" id="3.30.160.70">
    <property type="entry name" value="Methylated DNA-protein cysteine methyltransferase domain"/>
    <property type="match status" value="1"/>
</dbReference>
<feature type="domain" description="Methylated-DNA-[protein]-cysteine S-methyltransferase DNA binding" evidence="10">
    <location>
        <begin position="136"/>
        <end position="214"/>
    </location>
</feature>
<evidence type="ECO:0000256" key="4">
    <source>
        <dbReference type="ARBA" id="ARBA00022679"/>
    </source>
</evidence>
<feature type="region of interest" description="Disordered" evidence="9">
    <location>
        <begin position="1"/>
        <end position="27"/>
    </location>
</feature>
<keyword evidence="3 8" id="KW-0489">Methyltransferase</keyword>
<dbReference type="Proteomes" id="UP001595765">
    <property type="component" value="Unassembled WGS sequence"/>
</dbReference>
<dbReference type="Pfam" id="PF01035">
    <property type="entry name" value="DNA_binding_1"/>
    <property type="match status" value="1"/>
</dbReference>
<evidence type="ECO:0000256" key="3">
    <source>
        <dbReference type="ARBA" id="ARBA00022603"/>
    </source>
</evidence>
<keyword evidence="6 8" id="KW-0234">DNA repair</keyword>
<sequence>MTMTTTTTDHPGDHGDPGGENLFAGLPEQDPAAMGRLRERLARDAMHEGVLDVAYRVLDTPAGPLLLAATEQGLVKVAYAVQDHQAVLRQLAELISPRVLNAPGRLDEAARQIDAYFAGRRKRFELPLDWRLSKGFRRDVLAHLPEIGYGRTESYAQVAVAAGSPRAVRAVGTACATNPLPLIVPCHRVVRSDGTPGRYAGGDAAKRLLLGLEAAA</sequence>
<dbReference type="NCBIfam" id="TIGR00589">
    <property type="entry name" value="ogt"/>
    <property type="match status" value="1"/>
</dbReference>
<dbReference type="InterPro" id="IPR036388">
    <property type="entry name" value="WH-like_DNA-bd_sf"/>
</dbReference>
<dbReference type="InterPro" id="IPR014048">
    <property type="entry name" value="MethylDNA_cys_MeTrfase_DNA-bd"/>
</dbReference>
<evidence type="ECO:0000256" key="6">
    <source>
        <dbReference type="ARBA" id="ARBA00023204"/>
    </source>
</evidence>
<comment type="function">
    <text evidence="8">Involved in the cellular defense against the biological effects of O6-methylguanine (O6-MeG) and O4-methylthymine (O4-MeT) in DNA. Repairs the methylated nucleobase in DNA by stoichiometrically transferring the methyl group to a cysteine residue in the enzyme. This is a suicide reaction: the enzyme is irreversibly inactivated.</text>
</comment>
<keyword evidence="2 8" id="KW-0963">Cytoplasm</keyword>
<comment type="miscellaneous">
    <text evidence="8">This enzyme catalyzes only one turnover and therefore is not strictly catalytic. According to one definition, an enzyme is a biocatalyst that acts repeatedly and over many reaction cycles.</text>
</comment>
<reference evidence="13" key="1">
    <citation type="journal article" date="2019" name="Int. J. Syst. Evol. Microbiol.">
        <title>The Global Catalogue of Microorganisms (GCM) 10K type strain sequencing project: providing services to taxonomists for standard genome sequencing and annotation.</title>
        <authorList>
            <consortium name="The Broad Institute Genomics Platform"/>
            <consortium name="The Broad Institute Genome Sequencing Center for Infectious Disease"/>
            <person name="Wu L."/>
            <person name="Ma J."/>
        </authorList>
    </citation>
    <scope>NUCLEOTIDE SEQUENCE [LARGE SCALE GENOMIC DNA]</scope>
    <source>
        <strain evidence="13">CGMCC 4.7237</strain>
    </source>
</reference>
<evidence type="ECO:0000259" key="11">
    <source>
        <dbReference type="Pfam" id="PF02870"/>
    </source>
</evidence>
<evidence type="ECO:0000256" key="8">
    <source>
        <dbReference type="HAMAP-Rule" id="MF_00772"/>
    </source>
</evidence>
<evidence type="ECO:0000256" key="2">
    <source>
        <dbReference type="ARBA" id="ARBA00022490"/>
    </source>
</evidence>
<evidence type="ECO:0000256" key="9">
    <source>
        <dbReference type="SAM" id="MobiDB-lite"/>
    </source>
</evidence>
<evidence type="ECO:0000313" key="13">
    <source>
        <dbReference type="Proteomes" id="UP001595765"/>
    </source>
</evidence>
<protein>
    <recommendedName>
        <fullName evidence="8">Methylated-DNA--protein-cysteine methyltransferase</fullName>
        <ecNumber evidence="8">2.1.1.63</ecNumber>
    </recommendedName>
    <alternativeName>
        <fullName evidence="8">6-O-methylguanine-DNA methyltransferase</fullName>
        <shortName evidence="8">MGMT</shortName>
    </alternativeName>
    <alternativeName>
        <fullName evidence="8">O-6-methylguanine-DNA-alkyltransferase</fullName>
    </alternativeName>
</protein>
<comment type="caution">
    <text evidence="12">The sequence shown here is derived from an EMBL/GenBank/DDBJ whole genome shotgun (WGS) entry which is preliminary data.</text>
</comment>
<dbReference type="GO" id="GO:0032259">
    <property type="term" value="P:methylation"/>
    <property type="evidence" value="ECO:0007669"/>
    <property type="project" value="UniProtKB-KW"/>
</dbReference>
<proteinExistence type="inferred from homology"/>
<dbReference type="EMBL" id="JBHSBB010000009">
    <property type="protein sequence ID" value="MFC4032268.1"/>
    <property type="molecule type" value="Genomic_DNA"/>
</dbReference>
<dbReference type="SUPFAM" id="SSF53155">
    <property type="entry name" value="Methylated DNA-protein cysteine methyltransferase domain"/>
    <property type="match status" value="1"/>
</dbReference>
<dbReference type="PROSITE" id="PS00374">
    <property type="entry name" value="MGMT"/>
    <property type="match status" value="1"/>
</dbReference>
<gene>
    <name evidence="12" type="ORF">ACFO3J_12340</name>
</gene>
<dbReference type="InterPro" id="IPR008332">
    <property type="entry name" value="MethylG_MeTrfase_N"/>
</dbReference>
<evidence type="ECO:0000256" key="1">
    <source>
        <dbReference type="ARBA" id="ARBA00001286"/>
    </source>
</evidence>
<evidence type="ECO:0000313" key="12">
    <source>
        <dbReference type="EMBL" id="MFC4032268.1"/>
    </source>
</evidence>
<dbReference type="InterPro" id="IPR036217">
    <property type="entry name" value="MethylDNA_cys_MeTrfase_DNAb"/>
</dbReference>
<dbReference type="EC" id="2.1.1.63" evidence="8"/>
<dbReference type="Gene3D" id="1.10.10.10">
    <property type="entry name" value="Winged helix-like DNA-binding domain superfamily/Winged helix DNA-binding domain"/>
    <property type="match status" value="1"/>
</dbReference>
<feature type="active site" description="Nucleophile; methyl group acceptor" evidence="8">
    <location>
        <position position="186"/>
    </location>
</feature>
<dbReference type="PANTHER" id="PTHR10815">
    <property type="entry name" value="METHYLATED-DNA--PROTEIN-CYSTEINE METHYLTRANSFERASE"/>
    <property type="match status" value="1"/>
</dbReference>
<evidence type="ECO:0000256" key="5">
    <source>
        <dbReference type="ARBA" id="ARBA00022763"/>
    </source>
</evidence>
<comment type="catalytic activity">
    <reaction evidence="7 8">
        <text>a 6-O-methyl-2'-deoxyguanosine in DNA + L-cysteinyl-[protein] = S-methyl-L-cysteinyl-[protein] + a 2'-deoxyguanosine in DNA</text>
        <dbReference type="Rhea" id="RHEA:24000"/>
        <dbReference type="Rhea" id="RHEA-COMP:10131"/>
        <dbReference type="Rhea" id="RHEA-COMP:10132"/>
        <dbReference type="Rhea" id="RHEA-COMP:11367"/>
        <dbReference type="Rhea" id="RHEA-COMP:11368"/>
        <dbReference type="ChEBI" id="CHEBI:29950"/>
        <dbReference type="ChEBI" id="CHEBI:82612"/>
        <dbReference type="ChEBI" id="CHEBI:85445"/>
        <dbReference type="ChEBI" id="CHEBI:85448"/>
        <dbReference type="EC" id="2.1.1.63"/>
    </reaction>
</comment>
<keyword evidence="13" id="KW-1185">Reference proteome</keyword>
<keyword evidence="4 8" id="KW-0808">Transferase</keyword>